<dbReference type="SUPFAM" id="SSF88946">
    <property type="entry name" value="Sigma2 domain of RNA polymerase sigma factors"/>
    <property type="match status" value="1"/>
</dbReference>
<name>A0A1H7WXZ8_STIAU</name>
<dbReference type="Gene3D" id="1.10.10.10">
    <property type="entry name" value="Winged helix-like DNA-binding domain superfamily/Winged helix DNA-binding domain"/>
    <property type="match status" value="1"/>
</dbReference>
<dbReference type="InterPro" id="IPR013325">
    <property type="entry name" value="RNA_pol_sigma_r2"/>
</dbReference>
<dbReference type="InterPro" id="IPR036388">
    <property type="entry name" value="WH-like_DNA-bd_sf"/>
</dbReference>
<dbReference type="GO" id="GO:0006352">
    <property type="term" value="P:DNA-templated transcription initiation"/>
    <property type="evidence" value="ECO:0007669"/>
    <property type="project" value="InterPro"/>
</dbReference>
<dbReference type="OrthoDB" id="5524536at2"/>
<gene>
    <name evidence="1" type="ORF">SAMN05444354_1142</name>
</gene>
<dbReference type="Gene3D" id="1.10.1740.10">
    <property type="match status" value="1"/>
</dbReference>
<dbReference type="EMBL" id="FOAP01000014">
    <property type="protein sequence ID" value="SEM26184.1"/>
    <property type="molecule type" value="Genomic_DNA"/>
</dbReference>
<sequence length="208" mass="24614">MRPNEREAWERRIHDLWRQGEVGTAVEVALSAYRPEYLKLLNSILHDRERSQEAYSSLSEALLRDLPAFRWECSFRTWSYRVARNVGYRLLASPMRREQPVSHGAFAHEVQPERSGTDPWLRTQVKDHFRALREQLHPHEQRILTLRVDQRMSWTEVARAMAGSDESLNTADLMRRATVLRQQFQRIKNRLRELAEQDGLLSQEDQPL</sequence>
<dbReference type="Proteomes" id="UP000182719">
    <property type="component" value="Unassembled WGS sequence"/>
</dbReference>
<protein>
    <submittedName>
        <fullName evidence="1">RNA polymerase sigma-70 factor, ECF subfamily</fullName>
    </submittedName>
</protein>
<organism evidence="1 2">
    <name type="scientific">Stigmatella aurantiaca</name>
    <dbReference type="NCBI Taxonomy" id="41"/>
    <lineage>
        <taxon>Bacteria</taxon>
        <taxon>Pseudomonadati</taxon>
        <taxon>Myxococcota</taxon>
        <taxon>Myxococcia</taxon>
        <taxon>Myxococcales</taxon>
        <taxon>Cystobacterineae</taxon>
        <taxon>Archangiaceae</taxon>
        <taxon>Stigmatella</taxon>
    </lineage>
</organism>
<dbReference type="RefSeq" id="WP_075008868.1">
    <property type="nucleotide sequence ID" value="NZ_FOAP01000014.1"/>
</dbReference>
<accession>A0A1H7WXZ8</accession>
<dbReference type="AlphaFoldDB" id="A0A1H7WXZ8"/>
<evidence type="ECO:0000313" key="2">
    <source>
        <dbReference type="Proteomes" id="UP000182719"/>
    </source>
</evidence>
<keyword evidence="2" id="KW-1185">Reference proteome</keyword>
<evidence type="ECO:0000313" key="1">
    <source>
        <dbReference type="EMBL" id="SEM26184.1"/>
    </source>
</evidence>
<dbReference type="GO" id="GO:0003700">
    <property type="term" value="F:DNA-binding transcription factor activity"/>
    <property type="evidence" value="ECO:0007669"/>
    <property type="project" value="InterPro"/>
</dbReference>
<proteinExistence type="predicted"/>
<reference evidence="2" key="1">
    <citation type="submission" date="2016-10" db="EMBL/GenBank/DDBJ databases">
        <authorList>
            <person name="Varghese N."/>
            <person name="Submissions S."/>
        </authorList>
    </citation>
    <scope>NUCLEOTIDE SEQUENCE [LARGE SCALE GENOMIC DNA]</scope>
    <source>
        <strain evidence="2">DSM 17044</strain>
    </source>
</reference>